<gene>
    <name evidence="1" type="ORF">Vbra_23331</name>
</gene>
<evidence type="ECO:0000313" key="1">
    <source>
        <dbReference type="EMBL" id="CEM38061.1"/>
    </source>
</evidence>
<name>A0A0G4H2Z9_VITBC</name>
<dbReference type="EMBL" id="CDMY01000968">
    <property type="protein sequence ID" value="CEM38061.1"/>
    <property type="molecule type" value="Genomic_DNA"/>
</dbReference>
<proteinExistence type="predicted"/>
<dbReference type="Proteomes" id="UP000041254">
    <property type="component" value="Unassembled WGS sequence"/>
</dbReference>
<dbReference type="InParanoid" id="A0A0G4H2Z9"/>
<sequence>MLLVLRHDSHQPIQYAFTRETSAHWSWASMVWSRWNKWLSSMASRRSRERVNVCVLLPRSMTEDKIVVLQHQRPSL</sequence>
<organism evidence="1 2">
    <name type="scientific">Vitrella brassicaformis (strain CCMP3155)</name>
    <dbReference type="NCBI Taxonomy" id="1169540"/>
    <lineage>
        <taxon>Eukaryota</taxon>
        <taxon>Sar</taxon>
        <taxon>Alveolata</taxon>
        <taxon>Colpodellida</taxon>
        <taxon>Vitrellaceae</taxon>
        <taxon>Vitrella</taxon>
    </lineage>
</organism>
<dbReference type="AlphaFoldDB" id="A0A0G4H2Z9"/>
<evidence type="ECO:0000313" key="2">
    <source>
        <dbReference type="Proteomes" id="UP000041254"/>
    </source>
</evidence>
<accession>A0A0G4H2Z9</accession>
<dbReference type="VEuPathDB" id="CryptoDB:Vbra_23331"/>
<reference evidence="1 2" key="1">
    <citation type="submission" date="2014-11" db="EMBL/GenBank/DDBJ databases">
        <authorList>
            <person name="Zhu J."/>
            <person name="Qi W."/>
            <person name="Song R."/>
        </authorList>
    </citation>
    <scope>NUCLEOTIDE SEQUENCE [LARGE SCALE GENOMIC DNA]</scope>
</reference>
<protein>
    <submittedName>
        <fullName evidence="1">Uncharacterized protein</fullName>
    </submittedName>
</protein>
<keyword evidence="2" id="KW-1185">Reference proteome</keyword>